<dbReference type="RefSeq" id="WP_111960713.1">
    <property type="nucleotide sequence ID" value="NZ_CP036313.1"/>
</dbReference>
<dbReference type="PIRSF" id="PIRSF006641">
    <property type="entry name" value="CHP00092"/>
    <property type="match status" value="1"/>
</dbReference>
<reference evidence="10 11" key="1">
    <citation type="submission" date="2018-06" db="EMBL/GenBank/DDBJ databases">
        <title>Complete Genome Sequence of Desulfobacter hydrogenophilus (DSM3380).</title>
        <authorList>
            <person name="Marietou A."/>
            <person name="Schreiber L."/>
            <person name="Marshall I."/>
            <person name="Jorgensen B."/>
        </authorList>
    </citation>
    <scope>NUCLEOTIDE SEQUENCE [LARGE SCALE GENOMIC DNA]</scope>
    <source>
        <strain evidence="10 11">DSM 3380</strain>
    </source>
</reference>
<gene>
    <name evidence="6 9" type="primary">ychF</name>
    <name evidence="10" type="ORF">DO021_22090</name>
    <name evidence="9" type="ORF">EYB58_00350</name>
</gene>
<dbReference type="PRINTS" id="PR00326">
    <property type="entry name" value="GTP1OBG"/>
</dbReference>
<feature type="domain" description="TGS" evidence="8">
    <location>
        <begin position="284"/>
        <end position="367"/>
    </location>
</feature>
<sequence length="369" mass="40603">MQLNCGIVGLPNVGKSTIFSALTSAPAESANYPFCTIEPNVGIVEVPDKRLGMISELITPQKIIPAVVEFVDIAGLVKGASKGEGLGNKFLGHIRQVGAIIHVVRCFDDDDIVHVNGVVDPASDIEIIGIELALADLETVLKRQENLVKQMKSHDKKISDKAKAADPILKQIANALEEGRPARSVELDKIQKELISDLHLITMKQQLYCCNVNEDGLDSDNEYVKKVKALAQKDDSQVVVISGKLESEIADLDSQEEKNEFLEAAGLEESGLDQLIRTGYDMLGLNTYFTAGEKEVRAWTFPKGCKAPQAAGIIHTDFERGFIKAESYHCTDLFEYKSELKLKEAGKIRLEGKDYQVLDGDVLNFRFNV</sequence>
<evidence type="ECO:0000256" key="5">
    <source>
        <dbReference type="ARBA" id="ARBA00022842"/>
    </source>
</evidence>
<evidence type="ECO:0000313" key="9">
    <source>
        <dbReference type="EMBL" id="QBH11506.1"/>
    </source>
</evidence>
<dbReference type="EMBL" id="CP036313">
    <property type="protein sequence ID" value="QBH11506.1"/>
    <property type="molecule type" value="Genomic_DNA"/>
</dbReference>
<accession>A0A328F902</accession>
<dbReference type="GO" id="GO:0043023">
    <property type="term" value="F:ribosomal large subunit binding"/>
    <property type="evidence" value="ECO:0007669"/>
    <property type="project" value="UniProtKB-UniRule"/>
</dbReference>
<dbReference type="CDD" id="cd04867">
    <property type="entry name" value="TGS_YchF_OLA1"/>
    <property type="match status" value="1"/>
</dbReference>
<dbReference type="GO" id="GO:0016887">
    <property type="term" value="F:ATP hydrolysis activity"/>
    <property type="evidence" value="ECO:0007669"/>
    <property type="project" value="UniProtKB-UniRule"/>
</dbReference>
<organism evidence="10 11">
    <name type="scientific">Desulfobacter hydrogenophilus</name>
    <dbReference type="NCBI Taxonomy" id="2291"/>
    <lineage>
        <taxon>Bacteria</taxon>
        <taxon>Pseudomonadati</taxon>
        <taxon>Thermodesulfobacteriota</taxon>
        <taxon>Desulfobacteria</taxon>
        <taxon>Desulfobacterales</taxon>
        <taxon>Desulfobacteraceae</taxon>
        <taxon>Desulfobacter</taxon>
    </lineage>
</organism>
<evidence type="ECO:0000256" key="3">
    <source>
        <dbReference type="ARBA" id="ARBA00022741"/>
    </source>
</evidence>
<dbReference type="FunFam" id="1.10.150.300:FF:000001">
    <property type="entry name" value="Ribosome-binding ATPase YchF"/>
    <property type="match status" value="1"/>
</dbReference>
<dbReference type="GO" id="GO:0005737">
    <property type="term" value="C:cytoplasm"/>
    <property type="evidence" value="ECO:0007669"/>
    <property type="project" value="TreeGrafter"/>
</dbReference>
<dbReference type="InterPro" id="IPR041706">
    <property type="entry name" value="YchF_N"/>
</dbReference>
<dbReference type="InterPro" id="IPR004396">
    <property type="entry name" value="ATPase_YchF/OLA1"/>
</dbReference>
<dbReference type="Gene3D" id="3.40.50.300">
    <property type="entry name" value="P-loop containing nucleotide triphosphate hydrolases"/>
    <property type="match status" value="1"/>
</dbReference>
<dbReference type="PANTHER" id="PTHR23305:SF18">
    <property type="entry name" value="OBG-TYPE G DOMAIN-CONTAINING PROTEIN"/>
    <property type="match status" value="1"/>
</dbReference>
<dbReference type="OrthoDB" id="9810373at2"/>
<dbReference type="InterPro" id="IPR012676">
    <property type="entry name" value="TGS-like"/>
</dbReference>
<evidence type="ECO:0000313" key="11">
    <source>
        <dbReference type="Proteomes" id="UP000248798"/>
    </source>
</evidence>
<comment type="cofactor">
    <cofactor evidence="1">
        <name>Mg(2+)</name>
        <dbReference type="ChEBI" id="CHEBI:18420"/>
    </cofactor>
</comment>
<reference evidence="9 12" key="2">
    <citation type="submission" date="2019-02" db="EMBL/GenBank/DDBJ databases">
        <title>Complete genome sequence of Desulfobacter hydrogenophilus AcRS1.</title>
        <authorList>
            <person name="Marietou A."/>
            <person name="Lund M.B."/>
            <person name="Marshall I.P.G."/>
            <person name="Schreiber L."/>
            <person name="Jorgensen B."/>
        </authorList>
    </citation>
    <scope>NUCLEOTIDE SEQUENCE [LARGE SCALE GENOMIC DNA]</scope>
    <source>
        <strain evidence="9 12">AcRS1</strain>
    </source>
</reference>
<feature type="binding site" evidence="6">
    <location>
        <begin position="12"/>
        <end position="17"/>
    </location>
    <ligand>
        <name>ATP</name>
        <dbReference type="ChEBI" id="CHEBI:30616"/>
    </ligand>
</feature>
<dbReference type="Pfam" id="PF01926">
    <property type="entry name" value="MMR_HSR1"/>
    <property type="match status" value="1"/>
</dbReference>
<dbReference type="InterPro" id="IPR027417">
    <property type="entry name" value="P-loop_NTPase"/>
</dbReference>
<dbReference type="FunFam" id="3.10.20.30:FF:000001">
    <property type="entry name" value="Ribosome-binding ATPase YchF"/>
    <property type="match status" value="1"/>
</dbReference>
<comment type="similarity">
    <text evidence="6">Belongs to the TRAFAC class OBG-HflX-like GTPase superfamily. OBG GTPase family. YchF/OLA1 subfamily.</text>
</comment>
<evidence type="ECO:0000256" key="2">
    <source>
        <dbReference type="ARBA" id="ARBA00022723"/>
    </source>
</evidence>
<dbReference type="HAMAP" id="MF_00944">
    <property type="entry name" value="YchF_OLA1_ATPase"/>
    <property type="match status" value="1"/>
</dbReference>
<dbReference type="Proteomes" id="UP000293902">
    <property type="component" value="Chromosome"/>
</dbReference>
<dbReference type="GO" id="GO:0005524">
    <property type="term" value="F:ATP binding"/>
    <property type="evidence" value="ECO:0007669"/>
    <property type="project" value="UniProtKB-UniRule"/>
</dbReference>
<dbReference type="Proteomes" id="UP000248798">
    <property type="component" value="Unassembled WGS sequence"/>
</dbReference>
<dbReference type="EMBL" id="QLNI01000086">
    <property type="protein sequence ID" value="RAL99881.1"/>
    <property type="molecule type" value="Genomic_DNA"/>
</dbReference>
<evidence type="ECO:0000313" key="12">
    <source>
        <dbReference type="Proteomes" id="UP000293902"/>
    </source>
</evidence>
<keyword evidence="5" id="KW-0460">Magnesium</keyword>
<dbReference type="PROSITE" id="PS51710">
    <property type="entry name" value="G_OBG"/>
    <property type="match status" value="1"/>
</dbReference>
<keyword evidence="12" id="KW-1185">Reference proteome</keyword>
<keyword evidence="3 6" id="KW-0547">Nucleotide-binding</keyword>
<dbReference type="InterPro" id="IPR023192">
    <property type="entry name" value="TGS-like_dom_sf"/>
</dbReference>
<dbReference type="GO" id="GO:0005525">
    <property type="term" value="F:GTP binding"/>
    <property type="evidence" value="ECO:0007669"/>
    <property type="project" value="InterPro"/>
</dbReference>
<protein>
    <recommendedName>
        <fullName evidence="6">Ribosome-binding ATPase YchF</fullName>
    </recommendedName>
</protein>
<feature type="domain" description="OBG-type G" evidence="7">
    <location>
        <begin position="3"/>
        <end position="261"/>
    </location>
</feature>
<dbReference type="AlphaFoldDB" id="A0A328F902"/>
<dbReference type="SUPFAM" id="SSF81271">
    <property type="entry name" value="TGS-like"/>
    <property type="match status" value="1"/>
</dbReference>
<dbReference type="Gene3D" id="1.10.150.300">
    <property type="entry name" value="TGS-like domain"/>
    <property type="match status" value="1"/>
</dbReference>
<dbReference type="NCBIfam" id="TIGR00092">
    <property type="entry name" value="redox-regulated ATPase YchF"/>
    <property type="match status" value="1"/>
</dbReference>
<evidence type="ECO:0000256" key="6">
    <source>
        <dbReference type="HAMAP-Rule" id="MF_00944"/>
    </source>
</evidence>
<evidence type="ECO:0000259" key="7">
    <source>
        <dbReference type="PROSITE" id="PS51710"/>
    </source>
</evidence>
<dbReference type="InterPro" id="IPR031167">
    <property type="entry name" value="G_OBG"/>
</dbReference>
<evidence type="ECO:0000313" key="10">
    <source>
        <dbReference type="EMBL" id="RAL99881.1"/>
    </source>
</evidence>
<dbReference type="Pfam" id="PF06071">
    <property type="entry name" value="YchF-GTPase_C"/>
    <property type="match status" value="1"/>
</dbReference>
<dbReference type="InterPro" id="IPR013029">
    <property type="entry name" value="YchF_C"/>
</dbReference>
<keyword evidence="2" id="KW-0479">Metal-binding</keyword>
<dbReference type="PANTHER" id="PTHR23305">
    <property type="entry name" value="OBG GTPASE FAMILY"/>
    <property type="match status" value="1"/>
</dbReference>
<comment type="function">
    <text evidence="6">ATPase that binds to both the 70S ribosome and the 50S ribosomal subunit in a nucleotide-independent manner.</text>
</comment>
<dbReference type="GO" id="GO:0046872">
    <property type="term" value="F:metal ion binding"/>
    <property type="evidence" value="ECO:0007669"/>
    <property type="project" value="UniProtKB-KW"/>
</dbReference>
<evidence type="ECO:0000256" key="1">
    <source>
        <dbReference type="ARBA" id="ARBA00001946"/>
    </source>
</evidence>
<keyword evidence="4 6" id="KW-0067">ATP-binding</keyword>
<proteinExistence type="inferred from homology"/>
<evidence type="ECO:0000259" key="8">
    <source>
        <dbReference type="PROSITE" id="PS51880"/>
    </source>
</evidence>
<name>A0A328F902_9BACT</name>
<evidence type="ECO:0000256" key="4">
    <source>
        <dbReference type="ARBA" id="ARBA00022840"/>
    </source>
</evidence>
<dbReference type="InterPro" id="IPR004095">
    <property type="entry name" value="TGS"/>
</dbReference>
<dbReference type="InterPro" id="IPR006073">
    <property type="entry name" value="GTP-bd"/>
</dbReference>
<dbReference type="InterPro" id="IPR012675">
    <property type="entry name" value="Beta-grasp_dom_sf"/>
</dbReference>
<dbReference type="CDD" id="cd01900">
    <property type="entry name" value="YchF"/>
    <property type="match status" value="1"/>
</dbReference>
<dbReference type="Gene3D" id="3.10.20.30">
    <property type="match status" value="1"/>
</dbReference>
<dbReference type="PROSITE" id="PS51880">
    <property type="entry name" value="TGS"/>
    <property type="match status" value="1"/>
</dbReference>
<dbReference type="SUPFAM" id="SSF52540">
    <property type="entry name" value="P-loop containing nucleoside triphosphate hydrolases"/>
    <property type="match status" value="1"/>
</dbReference>